<accession>A0A8C7DVY0</accession>
<dbReference type="PROSITE" id="PS50157">
    <property type="entry name" value="ZINC_FINGER_C2H2_2"/>
    <property type="match status" value="1"/>
</dbReference>
<dbReference type="GeneTree" id="ENSGT00940000156910"/>
<protein>
    <submittedName>
        <fullName evidence="9">Early endosome antigen 1</fullName>
    </submittedName>
</protein>
<dbReference type="GO" id="GO:0005545">
    <property type="term" value="F:1-phosphatidylinositol binding"/>
    <property type="evidence" value="ECO:0007669"/>
    <property type="project" value="TreeGrafter"/>
</dbReference>
<keyword evidence="10" id="KW-1185">Reference proteome</keyword>
<feature type="compositionally biased region" description="Basic and acidic residues" evidence="6">
    <location>
        <begin position="927"/>
        <end position="949"/>
    </location>
</feature>
<reference evidence="9" key="2">
    <citation type="submission" date="2025-09" db="UniProtKB">
        <authorList>
            <consortium name="Ensembl"/>
        </authorList>
    </citation>
    <scope>IDENTIFICATION</scope>
</reference>
<feature type="domain" description="FYVE-type" evidence="8">
    <location>
        <begin position="1403"/>
        <end position="1461"/>
    </location>
</feature>
<evidence type="ECO:0000256" key="6">
    <source>
        <dbReference type="SAM" id="MobiDB-lite"/>
    </source>
</evidence>
<feature type="compositionally biased region" description="Polar residues" evidence="6">
    <location>
        <begin position="79"/>
        <end position="94"/>
    </location>
</feature>
<feature type="region of interest" description="Disordered" evidence="6">
    <location>
        <begin position="1244"/>
        <end position="1263"/>
    </location>
</feature>
<proteinExistence type="predicted"/>
<dbReference type="GO" id="GO:0005769">
    <property type="term" value="C:early endosome"/>
    <property type="evidence" value="ECO:0007669"/>
    <property type="project" value="TreeGrafter"/>
</dbReference>
<dbReference type="InterPro" id="IPR017455">
    <property type="entry name" value="Znf_FYVE-rel"/>
</dbReference>
<feature type="region of interest" description="Disordered" evidence="6">
    <location>
        <begin position="920"/>
        <end position="949"/>
    </location>
</feature>
<feature type="region of interest" description="Disordered" evidence="6">
    <location>
        <begin position="439"/>
        <end position="463"/>
    </location>
</feature>
<feature type="region of interest" description="Disordered" evidence="6">
    <location>
        <begin position="290"/>
        <end position="315"/>
    </location>
</feature>
<dbReference type="FunFam" id="3.30.40.10:FF:000180">
    <property type="entry name" value="Early endosome antigen 1"/>
    <property type="match status" value="1"/>
</dbReference>
<feature type="region of interest" description="Disordered" evidence="6">
    <location>
        <begin position="73"/>
        <end position="94"/>
    </location>
</feature>
<dbReference type="InterPro" id="IPR013083">
    <property type="entry name" value="Znf_RING/FYVE/PHD"/>
</dbReference>
<dbReference type="CDD" id="cd15730">
    <property type="entry name" value="FYVE_EEA1"/>
    <property type="match status" value="1"/>
</dbReference>
<evidence type="ECO:0000313" key="9">
    <source>
        <dbReference type="Ensembl" id="ENSOKIP00005024897.1"/>
    </source>
</evidence>
<evidence type="ECO:0000313" key="10">
    <source>
        <dbReference type="Proteomes" id="UP000694557"/>
    </source>
</evidence>
<dbReference type="Proteomes" id="UP000694557">
    <property type="component" value="Unassembled WGS sequence"/>
</dbReference>
<dbReference type="InterPro" id="IPR011011">
    <property type="entry name" value="Znf_FYVE_PHD"/>
</dbReference>
<dbReference type="InterPro" id="IPR000306">
    <property type="entry name" value="Znf_FYVE"/>
</dbReference>
<evidence type="ECO:0000256" key="1">
    <source>
        <dbReference type="ARBA" id="ARBA00022723"/>
    </source>
</evidence>
<keyword evidence="1" id="KW-0479">Metal-binding</keyword>
<feature type="domain" description="C2H2-type" evidence="7">
    <location>
        <begin position="100"/>
        <end position="129"/>
    </location>
</feature>
<dbReference type="Pfam" id="PF01363">
    <property type="entry name" value="FYVE"/>
    <property type="match status" value="1"/>
</dbReference>
<feature type="compositionally biased region" description="Basic and acidic residues" evidence="6">
    <location>
        <begin position="439"/>
        <end position="458"/>
    </location>
</feature>
<feature type="compositionally biased region" description="Basic and acidic residues" evidence="6">
    <location>
        <begin position="1039"/>
        <end position="1049"/>
    </location>
</feature>
<dbReference type="Gene3D" id="1.20.5.390">
    <property type="entry name" value="L1 transposable element, trimerization domain"/>
    <property type="match status" value="1"/>
</dbReference>
<evidence type="ECO:0000256" key="2">
    <source>
        <dbReference type="ARBA" id="ARBA00022771"/>
    </source>
</evidence>
<evidence type="ECO:0000259" key="7">
    <source>
        <dbReference type="PROSITE" id="PS50157"/>
    </source>
</evidence>
<dbReference type="PANTHER" id="PTHR23164:SF30">
    <property type="entry name" value="EARLY ENDOSOME ANTIGEN 1"/>
    <property type="match status" value="1"/>
</dbReference>
<reference evidence="9" key="1">
    <citation type="submission" date="2025-08" db="UniProtKB">
        <authorList>
            <consortium name="Ensembl"/>
        </authorList>
    </citation>
    <scope>IDENTIFICATION</scope>
</reference>
<keyword evidence="5" id="KW-0175">Coiled coil</keyword>
<organism evidence="9 10">
    <name type="scientific">Oncorhynchus kisutch</name>
    <name type="common">Coho salmon</name>
    <name type="synonym">Salmo kisutch</name>
    <dbReference type="NCBI Taxonomy" id="8019"/>
    <lineage>
        <taxon>Eukaryota</taxon>
        <taxon>Metazoa</taxon>
        <taxon>Chordata</taxon>
        <taxon>Craniata</taxon>
        <taxon>Vertebrata</taxon>
        <taxon>Euteleostomi</taxon>
        <taxon>Actinopterygii</taxon>
        <taxon>Neopterygii</taxon>
        <taxon>Teleostei</taxon>
        <taxon>Protacanthopterygii</taxon>
        <taxon>Salmoniformes</taxon>
        <taxon>Salmonidae</taxon>
        <taxon>Salmoninae</taxon>
        <taxon>Oncorhynchus</taxon>
    </lineage>
</organism>
<evidence type="ECO:0000256" key="4">
    <source>
        <dbReference type="PROSITE-ProRule" id="PRU00042"/>
    </source>
</evidence>
<feature type="coiled-coil region" evidence="5">
    <location>
        <begin position="1315"/>
        <end position="1391"/>
    </location>
</feature>
<dbReference type="Ensembl" id="ENSOKIT00005026372.1">
    <property type="protein sequence ID" value="ENSOKIP00005024897.1"/>
    <property type="gene ID" value="ENSOKIG00005006480.1"/>
</dbReference>
<keyword evidence="3" id="KW-0862">Zinc</keyword>
<gene>
    <name evidence="9" type="primary">EEA1</name>
    <name evidence="9" type="synonym">eea1</name>
</gene>
<feature type="compositionally biased region" description="Basic and acidic residues" evidence="6">
    <location>
        <begin position="290"/>
        <end position="306"/>
    </location>
</feature>
<name>A0A8C7DVY0_ONCKI</name>
<dbReference type="Gene3D" id="3.30.40.10">
    <property type="entry name" value="Zinc/RING finger domain, C3HC4 (zinc finger)"/>
    <property type="match status" value="1"/>
</dbReference>
<feature type="region of interest" description="Disordered" evidence="6">
    <location>
        <begin position="1014"/>
        <end position="1062"/>
    </location>
</feature>
<evidence type="ECO:0000256" key="5">
    <source>
        <dbReference type="SAM" id="Coils"/>
    </source>
</evidence>
<sequence>MVTIVFKQLKVLNILLTSRQSPSHSQLLYQAVGLSCVPSNQQRRKLLIWKIDRISFDSQTQIDTMLRRILQMTPGKGGSQNSESDQPSADFNNDQTSEGFICPQCMKSHNSAEELFKHYELYHDSGDQPSHMGPGREDLVLLRQELQELQTSLKEEKWFSAELKKELDKVQGHLKQGPQIDGQTGLEDSALAIKLNEAETETFNIKQMKDLFEQKAAQLATDIVDVKSRYDEEKSLREDADQRLANLSQELQRERQDKDRLHTELLQRPGVEDVELLQKELIQVQTLMDRMTREREEESEHLKSKYEQLQADHTSSEMTISQLKAELEKGPQEAAVYTQQIHQLQSSLNNLQQQSQMLSEKLLRREKEFQELEEGLRAEQVSKKTAQASLHQRELEVQELQARAVSAEASLQRAQAELGERGEEAGRLRRELAELEAKHREVKTERKQLQQQREERESQGLAQQSEICQLHAKLLEAERQLGEVQGRLKEQRQLSGEKLKDREQQAADLQIKLSRSEEQLKENSSKTLDLQHQLEKAKQQHQELQGLQQNTNTKLREAQNDLEQVLRQIGDKDQKIQNLEALLQKTKDSVSQLEAEREDLVAKIQAGEGETAVLNQLQEKNHTLQTQVTHLTDKLKNQSESHKQAQDNLHKQVQEQKTLLRAAQDQVQAVETSIKEVNTQLTESREKVAQLDTQLKAKIEMLLSAEAAKATQRVDLENHLDTAQHALQDKQQELSKSLACVEEQGQRLQARQEQCGQLEASLKEVKDELLISEQRLEQLEVRAKKAEAEGVELRADRKQAQQEVQKLQKQGSEVKGKLKELGCLLETEKSGAAALQVELKRKTSSLSDTRQQLEQCEQEKTSLQANLDKLAQEGQAQQAELDRKAQGLARELQTAQQEKEAQGKELVAVKDGLAKASKAMKDSQIQLDKERKSSKAVLEEKEKSHEKARRELLKATEATTKEMAEVKGQLDKIREVEKGLNMQLTALTEQHTKTQEALKEKEKRVQQLQAQLTTAQGSFSQEKKKLESQVTELQGSHAKKAEEEGHLREQVSGLGQDLSSERTRTTELQEVLEQSQLGLVKLQSDYYGKESELSSLRQDLKSSEERLTLSQEELSANRIQLTGLEGQVQAVKAARASLEQELAKRDQKLGQQETALKELQKQQGMTQEELQKERSRAEELSQTKAALEKNTTRLGSELKALGERSDKELMELREAKQLLMQQKLEMQGRVEEVQAALEQEKTLHQATRNSVTQREEKLRAETQEIQAQLASERNAHEGQAKRGEEAEVRLGLQVTALNENVATLKREWQESQRHCGELEKQTDELRGEIAVLEATVQNNQDERRTLLERCVKGEGEMEKLQAKVVEMRRKLDDTTAAMQELGRENQSLQIKQSQSLTRKWAEDHEVQNCMDCGKGFSLAIRKHHCRHCGNIFCAECSAKNALIPSSKKPVRVCETCFEDLQA</sequence>
<evidence type="ECO:0000259" key="8">
    <source>
        <dbReference type="PROSITE" id="PS50178"/>
    </source>
</evidence>
<dbReference type="SUPFAM" id="SSF57903">
    <property type="entry name" value="FYVE/PHD zinc finger"/>
    <property type="match status" value="1"/>
</dbReference>
<dbReference type="SMART" id="SM00064">
    <property type="entry name" value="FYVE"/>
    <property type="match status" value="1"/>
</dbReference>
<keyword evidence="2 4" id="KW-0863">Zinc-finger</keyword>
<dbReference type="InterPro" id="IPR013087">
    <property type="entry name" value="Znf_C2H2_type"/>
</dbReference>
<dbReference type="PANTHER" id="PTHR23164">
    <property type="entry name" value="EARLY ENDOSOME ANTIGEN 1"/>
    <property type="match status" value="1"/>
</dbReference>
<dbReference type="GO" id="GO:0006897">
    <property type="term" value="P:endocytosis"/>
    <property type="evidence" value="ECO:0007669"/>
    <property type="project" value="TreeGrafter"/>
</dbReference>
<feature type="compositionally biased region" description="Basic and acidic residues" evidence="6">
    <location>
        <begin position="1253"/>
        <end position="1262"/>
    </location>
</feature>
<dbReference type="GO" id="GO:0008270">
    <property type="term" value="F:zinc ion binding"/>
    <property type="evidence" value="ECO:0007669"/>
    <property type="project" value="UniProtKB-KW"/>
</dbReference>
<dbReference type="PROSITE" id="PS50178">
    <property type="entry name" value="ZF_FYVE"/>
    <property type="match status" value="1"/>
</dbReference>
<evidence type="ECO:0000256" key="3">
    <source>
        <dbReference type="ARBA" id="ARBA00022833"/>
    </source>
</evidence>